<protein>
    <submittedName>
        <fullName evidence="10">High nitrogen upregulated cytochrome P450 monooxygenase 2</fullName>
    </submittedName>
</protein>
<evidence type="ECO:0000256" key="4">
    <source>
        <dbReference type="ARBA" id="ARBA00022723"/>
    </source>
</evidence>
<dbReference type="SUPFAM" id="SSF48264">
    <property type="entry name" value="Cytochrome P450"/>
    <property type="match status" value="1"/>
</dbReference>
<comment type="cofactor">
    <cofactor evidence="1 8">
        <name>heme</name>
        <dbReference type="ChEBI" id="CHEBI:30413"/>
    </cofactor>
</comment>
<keyword evidence="7 10" id="KW-0503">Monooxygenase</keyword>
<evidence type="ECO:0000256" key="9">
    <source>
        <dbReference type="SAM" id="SignalP"/>
    </source>
</evidence>
<sequence>MGFQVLGGLVFLALIAHQIFKRYETYSIRAHLALLFGPPVLASALLPSSYTSIHAPLLCHLTYLGALSAFVILYRLAPWHPLARYPGPPGAKLSKWWMACVSLSGYEHLYIHKLHEKYGDVVRFGPNELSIRSASAANPIMATAAGVPKGPQYVGRMLSESDANLPLIGVQNVDEHLRRRRPWNRAFSATAVKGYEEIIARRARQLVDALERQKEAGEVVLGKWFNFFAYDFMCDMAFGGGSELLRDGDDANVWKVLDEGMAAGTFLGHVPWLGVYLSHIPAAVAPLHTLISHCRALTKQRIQNGSSRRDLFHYLNNEDIPEKGVIPLRQLTDDGCLAVVAGADTTSSTMTSLFYCLLTHPEAYERLQIEVDKSYPAGEDIADSKHLADMEYLNAVINETLRLYPPVPTGSQRQVPRDSQGATVNSIFLPPGTSVTVQALSVHRDPRNFFPHPDTFWPDRWLFASSSSSSSSPSLSAPETFVHNVDAFIPFALGPMNCVGKNLALQEIRMVVCAVMQRLEFSLREGWNPEEYERGFKAHLVASRPAVPVMVRVRG</sequence>
<evidence type="ECO:0000313" key="10">
    <source>
        <dbReference type="EMBL" id="TBU26705.1"/>
    </source>
</evidence>
<dbReference type="Proteomes" id="UP000292957">
    <property type="component" value="Unassembled WGS sequence"/>
</dbReference>
<feature type="binding site" description="axial binding residue" evidence="8">
    <location>
        <position position="498"/>
    </location>
    <ligand>
        <name>heme</name>
        <dbReference type="ChEBI" id="CHEBI:30413"/>
    </ligand>
    <ligandPart>
        <name>Fe</name>
        <dbReference type="ChEBI" id="CHEBI:18248"/>
    </ligandPart>
</feature>
<evidence type="ECO:0000256" key="7">
    <source>
        <dbReference type="ARBA" id="ARBA00023033"/>
    </source>
</evidence>
<evidence type="ECO:0000256" key="3">
    <source>
        <dbReference type="ARBA" id="ARBA00010617"/>
    </source>
</evidence>
<dbReference type="GO" id="GO:0005506">
    <property type="term" value="F:iron ion binding"/>
    <property type="evidence" value="ECO:0007669"/>
    <property type="project" value="InterPro"/>
</dbReference>
<name>A0A4Q9MH56_9APHY</name>
<proteinExistence type="inferred from homology"/>
<dbReference type="InterPro" id="IPR002401">
    <property type="entry name" value="Cyt_P450_E_grp-I"/>
</dbReference>
<dbReference type="PRINTS" id="PR00385">
    <property type="entry name" value="P450"/>
</dbReference>
<dbReference type="GO" id="GO:0016705">
    <property type="term" value="F:oxidoreductase activity, acting on paired donors, with incorporation or reduction of molecular oxygen"/>
    <property type="evidence" value="ECO:0007669"/>
    <property type="project" value="InterPro"/>
</dbReference>
<evidence type="ECO:0000256" key="8">
    <source>
        <dbReference type="PIRSR" id="PIRSR602401-1"/>
    </source>
</evidence>
<comment type="pathway">
    <text evidence="2">Secondary metabolite biosynthesis.</text>
</comment>
<dbReference type="PANTHER" id="PTHR24305:SF187">
    <property type="entry name" value="P450, PUTATIVE (EUROFUNG)-RELATED"/>
    <property type="match status" value="1"/>
</dbReference>
<dbReference type="PANTHER" id="PTHR24305">
    <property type="entry name" value="CYTOCHROME P450"/>
    <property type="match status" value="1"/>
</dbReference>
<dbReference type="EMBL" id="ML143442">
    <property type="protein sequence ID" value="TBU26705.1"/>
    <property type="molecule type" value="Genomic_DNA"/>
</dbReference>
<dbReference type="Pfam" id="PF00067">
    <property type="entry name" value="p450"/>
    <property type="match status" value="1"/>
</dbReference>
<dbReference type="GO" id="GO:0004497">
    <property type="term" value="F:monooxygenase activity"/>
    <property type="evidence" value="ECO:0007669"/>
    <property type="project" value="UniProtKB-KW"/>
</dbReference>
<keyword evidence="5" id="KW-0560">Oxidoreductase</keyword>
<evidence type="ECO:0000256" key="5">
    <source>
        <dbReference type="ARBA" id="ARBA00023002"/>
    </source>
</evidence>
<gene>
    <name evidence="10" type="ORF">BD311DRAFT_762016</name>
</gene>
<feature type="signal peptide" evidence="9">
    <location>
        <begin position="1"/>
        <end position="21"/>
    </location>
</feature>
<dbReference type="InterPro" id="IPR001128">
    <property type="entry name" value="Cyt_P450"/>
</dbReference>
<comment type="similarity">
    <text evidence="3">Belongs to the cytochrome P450 family.</text>
</comment>
<evidence type="ECO:0000256" key="2">
    <source>
        <dbReference type="ARBA" id="ARBA00005179"/>
    </source>
</evidence>
<dbReference type="InterPro" id="IPR036396">
    <property type="entry name" value="Cyt_P450_sf"/>
</dbReference>
<reference evidence="10" key="1">
    <citation type="submission" date="2019-01" db="EMBL/GenBank/DDBJ databases">
        <title>Draft genome sequences of three monokaryotic isolates of the white-rot basidiomycete fungus Dichomitus squalens.</title>
        <authorList>
            <consortium name="DOE Joint Genome Institute"/>
            <person name="Lopez S.C."/>
            <person name="Andreopoulos B."/>
            <person name="Pangilinan J."/>
            <person name="Lipzen A."/>
            <person name="Riley R."/>
            <person name="Ahrendt S."/>
            <person name="Ng V."/>
            <person name="Barry K."/>
            <person name="Daum C."/>
            <person name="Grigoriev I.V."/>
            <person name="Hilden K.S."/>
            <person name="Makela M.R."/>
            <person name="de Vries R.P."/>
        </authorList>
    </citation>
    <scope>NUCLEOTIDE SEQUENCE [LARGE SCALE GENOMIC DNA]</scope>
    <source>
        <strain evidence="10">OM18370.1</strain>
    </source>
</reference>
<organism evidence="10">
    <name type="scientific">Dichomitus squalens</name>
    <dbReference type="NCBI Taxonomy" id="114155"/>
    <lineage>
        <taxon>Eukaryota</taxon>
        <taxon>Fungi</taxon>
        <taxon>Dikarya</taxon>
        <taxon>Basidiomycota</taxon>
        <taxon>Agaricomycotina</taxon>
        <taxon>Agaricomycetes</taxon>
        <taxon>Polyporales</taxon>
        <taxon>Polyporaceae</taxon>
        <taxon>Dichomitus</taxon>
    </lineage>
</organism>
<accession>A0A4Q9MH56</accession>
<dbReference type="GO" id="GO:0020037">
    <property type="term" value="F:heme binding"/>
    <property type="evidence" value="ECO:0007669"/>
    <property type="project" value="InterPro"/>
</dbReference>
<evidence type="ECO:0000256" key="1">
    <source>
        <dbReference type="ARBA" id="ARBA00001971"/>
    </source>
</evidence>
<keyword evidence="9" id="KW-0732">Signal</keyword>
<keyword evidence="6 8" id="KW-0408">Iron</keyword>
<keyword evidence="8" id="KW-0349">Heme</keyword>
<dbReference type="OrthoDB" id="6692864at2759"/>
<feature type="chain" id="PRO_5020434873" evidence="9">
    <location>
        <begin position="22"/>
        <end position="555"/>
    </location>
</feature>
<dbReference type="Gene3D" id="1.10.630.10">
    <property type="entry name" value="Cytochrome P450"/>
    <property type="match status" value="1"/>
</dbReference>
<dbReference type="InterPro" id="IPR050121">
    <property type="entry name" value="Cytochrome_P450_monoxygenase"/>
</dbReference>
<dbReference type="PRINTS" id="PR00463">
    <property type="entry name" value="EP450I"/>
</dbReference>
<evidence type="ECO:0000256" key="6">
    <source>
        <dbReference type="ARBA" id="ARBA00023004"/>
    </source>
</evidence>
<keyword evidence="4 8" id="KW-0479">Metal-binding</keyword>
<dbReference type="AlphaFoldDB" id="A0A4Q9MH56"/>
<dbReference type="CDD" id="cd11061">
    <property type="entry name" value="CYP67-like"/>
    <property type="match status" value="1"/>
</dbReference>